<dbReference type="Pfam" id="PF03992">
    <property type="entry name" value="ABM"/>
    <property type="match status" value="1"/>
</dbReference>
<dbReference type="STRING" id="477680.SAMN05421788_1163"/>
<keyword evidence="3" id="KW-1185">Reference proteome</keyword>
<dbReference type="AlphaFoldDB" id="A0A173MGN8"/>
<dbReference type="GO" id="GO:0004497">
    <property type="term" value="F:monooxygenase activity"/>
    <property type="evidence" value="ECO:0007669"/>
    <property type="project" value="UniProtKB-KW"/>
</dbReference>
<name>A0A173MGN8_9BACT</name>
<keyword evidence="2" id="KW-0503">Monooxygenase</keyword>
<sequence>MKQLLIYIVLATIILLSNTSAQPKLKVMEKSKYSVELIRYTIPENQWTPFENAYAQAGKLLSKSKYCLYYTINKGSEEPNNYVVIIHWTSEEDHLNGFRKSADFAPFLTLVKPFYNQIQEMKHYTEIAAWSGSGNN</sequence>
<evidence type="ECO:0000313" key="3">
    <source>
        <dbReference type="Proteomes" id="UP000186917"/>
    </source>
</evidence>
<dbReference type="InterPro" id="IPR007138">
    <property type="entry name" value="ABM_dom"/>
</dbReference>
<feature type="domain" description="ABM" evidence="1">
    <location>
        <begin position="34"/>
        <end position="127"/>
    </location>
</feature>
<gene>
    <name evidence="2" type="ORF">SAMN05421788_1163</name>
</gene>
<dbReference type="PROSITE" id="PS51725">
    <property type="entry name" value="ABM"/>
    <property type="match status" value="1"/>
</dbReference>
<accession>A0A173MGN8</accession>
<dbReference type="KEGG" id="fln:FLA_2812"/>
<organism evidence="2 3">
    <name type="scientific">Filimonas lacunae</name>
    <dbReference type="NCBI Taxonomy" id="477680"/>
    <lineage>
        <taxon>Bacteria</taxon>
        <taxon>Pseudomonadati</taxon>
        <taxon>Bacteroidota</taxon>
        <taxon>Chitinophagia</taxon>
        <taxon>Chitinophagales</taxon>
        <taxon>Chitinophagaceae</taxon>
        <taxon>Filimonas</taxon>
    </lineage>
</organism>
<dbReference type="InterPro" id="IPR011008">
    <property type="entry name" value="Dimeric_a/b-barrel"/>
</dbReference>
<dbReference type="SUPFAM" id="SSF54909">
    <property type="entry name" value="Dimeric alpha+beta barrel"/>
    <property type="match status" value="1"/>
</dbReference>
<evidence type="ECO:0000259" key="1">
    <source>
        <dbReference type="PROSITE" id="PS51725"/>
    </source>
</evidence>
<evidence type="ECO:0000313" key="2">
    <source>
        <dbReference type="EMBL" id="SIT34347.1"/>
    </source>
</evidence>
<dbReference type="Proteomes" id="UP000186917">
    <property type="component" value="Unassembled WGS sequence"/>
</dbReference>
<dbReference type="RefSeq" id="WP_197705895.1">
    <property type="nucleotide sequence ID" value="NZ_AP017422.1"/>
</dbReference>
<proteinExistence type="predicted"/>
<dbReference type="EMBL" id="FTOR01000016">
    <property type="protein sequence ID" value="SIT34347.1"/>
    <property type="molecule type" value="Genomic_DNA"/>
</dbReference>
<protein>
    <submittedName>
        <fullName evidence="2">Antibiotic biosynthesis monooxygenase</fullName>
    </submittedName>
</protein>
<dbReference type="Gene3D" id="3.30.70.100">
    <property type="match status" value="1"/>
</dbReference>
<keyword evidence="2" id="KW-0560">Oxidoreductase</keyword>
<reference evidence="3" key="1">
    <citation type="submission" date="2017-01" db="EMBL/GenBank/DDBJ databases">
        <authorList>
            <person name="Varghese N."/>
            <person name="Submissions S."/>
        </authorList>
    </citation>
    <scope>NUCLEOTIDE SEQUENCE [LARGE SCALE GENOMIC DNA]</scope>
    <source>
        <strain evidence="3">DSM 21054</strain>
    </source>
</reference>